<evidence type="ECO:0000256" key="2">
    <source>
        <dbReference type="ARBA" id="ARBA00005417"/>
    </source>
</evidence>
<dbReference type="InterPro" id="IPR003439">
    <property type="entry name" value="ABC_transporter-like_ATP-bd"/>
</dbReference>
<dbReference type="InterPro" id="IPR027417">
    <property type="entry name" value="P-loop_NTPase"/>
</dbReference>
<accession>A0ABS2RCG8</accession>
<dbReference type="PANTHER" id="PTHR43553">
    <property type="entry name" value="HEAVY METAL TRANSPORTER"/>
    <property type="match status" value="1"/>
</dbReference>
<feature type="domain" description="ABC transporter" evidence="9">
    <location>
        <begin position="298"/>
        <end position="533"/>
    </location>
</feature>
<reference evidence="10 11" key="1">
    <citation type="submission" date="2021-01" db="EMBL/GenBank/DDBJ databases">
        <title>Genomic Encyclopedia of Type Strains, Phase IV (KMG-IV): sequencing the most valuable type-strain genomes for metagenomic binning, comparative biology and taxonomic classification.</title>
        <authorList>
            <person name="Goeker M."/>
        </authorList>
    </citation>
    <scope>NUCLEOTIDE SEQUENCE [LARGE SCALE GENOMIC DNA]</scope>
    <source>
        <strain evidence="10 11">DSM 105453</strain>
    </source>
</reference>
<dbReference type="GO" id="GO:0016787">
    <property type="term" value="F:hydrolase activity"/>
    <property type="evidence" value="ECO:0007669"/>
    <property type="project" value="UniProtKB-KW"/>
</dbReference>
<dbReference type="PANTHER" id="PTHR43553:SF27">
    <property type="entry name" value="ENERGY-COUPLING FACTOR TRANSPORTER ATP-BINDING PROTEIN ECFA2"/>
    <property type="match status" value="1"/>
</dbReference>
<organism evidence="10 11">
    <name type="scientific">Siminovitchia thermophila</name>
    <dbReference type="NCBI Taxonomy" id="1245522"/>
    <lineage>
        <taxon>Bacteria</taxon>
        <taxon>Bacillati</taxon>
        <taxon>Bacillota</taxon>
        <taxon>Bacilli</taxon>
        <taxon>Bacillales</taxon>
        <taxon>Bacillaceae</taxon>
        <taxon>Siminovitchia</taxon>
    </lineage>
</organism>
<dbReference type="RefSeq" id="WP_205179830.1">
    <property type="nucleotide sequence ID" value="NZ_JAFBFH010000024.1"/>
</dbReference>
<dbReference type="EMBL" id="JAFBFH010000024">
    <property type="protein sequence ID" value="MBM7716266.1"/>
    <property type="molecule type" value="Genomic_DNA"/>
</dbReference>
<dbReference type="InterPro" id="IPR015856">
    <property type="entry name" value="ABC_transpr_CbiO/EcfA_su"/>
</dbReference>
<dbReference type="PROSITE" id="PS50893">
    <property type="entry name" value="ABC_TRANSPORTER_2"/>
    <property type="match status" value="2"/>
</dbReference>
<dbReference type="EC" id="3.6.3.-" evidence="10"/>
<evidence type="ECO:0000256" key="6">
    <source>
        <dbReference type="ARBA" id="ARBA00022840"/>
    </source>
</evidence>
<evidence type="ECO:0000256" key="3">
    <source>
        <dbReference type="ARBA" id="ARBA00022448"/>
    </source>
</evidence>
<name>A0ABS2RCG8_9BACI</name>
<dbReference type="Pfam" id="PF00005">
    <property type="entry name" value="ABC_tran"/>
    <property type="match status" value="2"/>
</dbReference>
<evidence type="ECO:0000256" key="8">
    <source>
        <dbReference type="ARBA" id="ARBA00023136"/>
    </source>
</evidence>
<evidence type="ECO:0000256" key="1">
    <source>
        <dbReference type="ARBA" id="ARBA00004202"/>
    </source>
</evidence>
<dbReference type="InterPro" id="IPR017871">
    <property type="entry name" value="ABC_transporter-like_CS"/>
</dbReference>
<keyword evidence="11" id="KW-1185">Reference proteome</keyword>
<dbReference type="GO" id="GO:0005524">
    <property type="term" value="F:ATP binding"/>
    <property type="evidence" value="ECO:0007669"/>
    <property type="project" value="UniProtKB-KW"/>
</dbReference>
<keyword evidence="4" id="KW-1003">Cell membrane</keyword>
<dbReference type="Proteomes" id="UP000823485">
    <property type="component" value="Unassembled WGS sequence"/>
</dbReference>
<dbReference type="SUPFAM" id="SSF52540">
    <property type="entry name" value="P-loop containing nucleoside triphosphate hydrolases"/>
    <property type="match status" value="2"/>
</dbReference>
<comment type="similarity">
    <text evidence="2">Belongs to the ABC transporter superfamily.</text>
</comment>
<dbReference type="Gene3D" id="3.40.50.300">
    <property type="entry name" value="P-loop containing nucleotide triphosphate hydrolases"/>
    <property type="match status" value="2"/>
</dbReference>
<keyword evidence="5" id="KW-0547">Nucleotide-binding</keyword>
<dbReference type="InterPro" id="IPR050095">
    <property type="entry name" value="ECF_ABC_transporter_ATP-bd"/>
</dbReference>
<comment type="caution">
    <text evidence="10">The sequence shown here is derived from an EMBL/GenBank/DDBJ whole genome shotgun (WGS) entry which is preliminary data.</text>
</comment>
<evidence type="ECO:0000256" key="4">
    <source>
        <dbReference type="ARBA" id="ARBA00022475"/>
    </source>
</evidence>
<dbReference type="PROSITE" id="PS00675">
    <property type="entry name" value="SIGMA54_INTERACT_1"/>
    <property type="match status" value="1"/>
</dbReference>
<proteinExistence type="inferred from homology"/>
<dbReference type="CDD" id="cd03225">
    <property type="entry name" value="ABC_cobalt_CbiO_domain1"/>
    <property type="match status" value="2"/>
</dbReference>
<keyword evidence="3" id="KW-0813">Transport</keyword>
<protein>
    <submittedName>
        <fullName evidence="10">Energy-coupling factor transport system ATP-binding protein</fullName>
        <ecNumber evidence="10">3.6.3.-</ecNumber>
    </submittedName>
</protein>
<evidence type="ECO:0000259" key="9">
    <source>
        <dbReference type="PROSITE" id="PS50893"/>
    </source>
</evidence>
<sequence>MEIIKVENVGFTYPQQKESVIQNIHFNVRQGEFIVLFGESGSGKTTLLRLLKRELSPHGKRQGDIYYKGVNIDELDERTAASDIGFVMQNPEHQIVTDKVWHELAFGLENIGVPTSIIRRRVGEMANFFGIHGWFRKKTTELSGGQKQLLNLASIMVMQPQVLILDEPTSQLDPIAASEFIGTLQKINRDLGVTILLAEHRLEEVLPIADQVIVLEKGNLILNERPESVGQQLKKIDATHNMLQALPSAVRIFYGVGGEGQSPLTVREGRAFLQHFHNDIVRVDCENRDHDSEVETVLQLKNIWFRYERHLPDVLAGVSLEVKKGEIVSILGGNGSGKTTLLSVIAGQNRAYRGDVFIQGKNIKKYKGKELYKHLLALLPQDPQTVFLKATVSEDYQEIGKVMDYTKELVEKYTNEVAEMLSITHVLDKHPYDLSGGEQQKVALGKILLLKPKIILLDEPTKGIDAFSKLVLRDILLDLKKQGVTMIVVTHDVEFAALISDRCGLFFDQEIVSIDKPGPFFSNNHFYTTAANRISRHRYENAITCEDVIEICRLNGVRKEYAHV</sequence>
<keyword evidence="8" id="KW-0472">Membrane</keyword>
<dbReference type="InterPro" id="IPR025662">
    <property type="entry name" value="Sigma_54_int_dom_ATP-bd_1"/>
</dbReference>
<keyword evidence="7" id="KW-1278">Translocase</keyword>
<gene>
    <name evidence="10" type="ORF">JOC94_003286</name>
</gene>
<dbReference type="InterPro" id="IPR003593">
    <property type="entry name" value="AAA+_ATPase"/>
</dbReference>
<evidence type="ECO:0000313" key="10">
    <source>
        <dbReference type="EMBL" id="MBM7716266.1"/>
    </source>
</evidence>
<keyword evidence="10" id="KW-0378">Hydrolase</keyword>
<evidence type="ECO:0000313" key="11">
    <source>
        <dbReference type="Proteomes" id="UP000823485"/>
    </source>
</evidence>
<dbReference type="SMART" id="SM00382">
    <property type="entry name" value="AAA"/>
    <property type="match status" value="2"/>
</dbReference>
<evidence type="ECO:0000256" key="7">
    <source>
        <dbReference type="ARBA" id="ARBA00022967"/>
    </source>
</evidence>
<dbReference type="NCBIfam" id="NF010167">
    <property type="entry name" value="PRK13648.1"/>
    <property type="match status" value="2"/>
</dbReference>
<feature type="domain" description="ABC transporter" evidence="9">
    <location>
        <begin position="4"/>
        <end position="242"/>
    </location>
</feature>
<comment type="subcellular location">
    <subcellularLocation>
        <location evidence="1">Cell membrane</location>
        <topology evidence="1">Peripheral membrane protein</topology>
    </subcellularLocation>
</comment>
<evidence type="ECO:0000256" key="5">
    <source>
        <dbReference type="ARBA" id="ARBA00022741"/>
    </source>
</evidence>
<dbReference type="PROSITE" id="PS00211">
    <property type="entry name" value="ABC_TRANSPORTER_1"/>
    <property type="match status" value="2"/>
</dbReference>
<keyword evidence="6 10" id="KW-0067">ATP-binding</keyword>